<comment type="caution">
    <text evidence="1">The sequence shown here is derived from an EMBL/GenBank/DDBJ whole genome shotgun (WGS) entry which is preliminary data.</text>
</comment>
<keyword evidence="2" id="KW-1185">Reference proteome</keyword>
<organism evidence="1 2">
    <name type="scientific">Racocetra persica</name>
    <dbReference type="NCBI Taxonomy" id="160502"/>
    <lineage>
        <taxon>Eukaryota</taxon>
        <taxon>Fungi</taxon>
        <taxon>Fungi incertae sedis</taxon>
        <taxon>Mucoromycota</taxon>
        <taxon>Glomeromycotina</taxon>
        <taxon>Glomeromycetes</taxon>
        <taxon>Diversisporales</taxon>
        <taxon>Gigasporaceae</taxon>
        <taxon>Racocetra</taxon>
    </lineage>
</organism>
<accession>A0ACA9RBP3</accession>
<gene>
    <name evidence="1" type="ORF">RPERSI_LOCUS18205</name>
</gene>
<dbReference type="Proteomes" id="UP000789920">
    <property type="component" value="Unassembled WGS sequence"/>
</dbReference>
<proteinExistence type="predicted"/>
<sequence length="203" mass="24237">METEKKYLNKIICLFYPSLLNNFGFQSEKGITFFSEKKAPNIKQFLAELVTEKQVEKLIFLNYPQQEEQLNELKTELAKIDRQITNIILFHLENYDLLEEIWSQYLICPSCEKIFVKQTFIQENGQFICPQEGKVKFSSTTVAEFNQNYWENYFKNNKILLEKILATEEKTSPLRINRLTIRQKEELFSGEIREKLWEIINNI</sequence>
<reference evidence="1" key="1">
    <citation type="submission" date="2021-06" db="EMBL/GenBank/DDBJ databases">
        <authorList>
            <person name="Kallberg Y."/>
            <person name="Tangrot J."/>
            <person name="Rosling A."/>
        </authorList>
    </citation>
    <scope>NUCLEOTIDE SEQUENCE</scope>
    <source>
        <strain evidence="1">MA461A</strain>
    </source>
</reference>
<name>A0ACA9RBP3_9GLOM</name>
<dbReference type="EMBL" id="CAJVQC010047853">
    <property type="protein sequence ID" value="CAG8785349.1"/>
    <property type="molecule type" value="Genomic_DNA"/>
</dbReference>
<protein>
    <submittedName>
        <fullName evidence="1">11898_t:CDS:1</fullName>
    </submittedName>
</protein>
<evidence type="ECO:0000313" key="1">
    <source>
        <dbReference type="EMBL" id="CAG8785349.1"/>
    </source>
</evidence>
<evidence type="ECO:0000313" key="2">
    <source>
        <dbReference type="Proteomes" id="UP000789920"/>
    </source>
</evidence>